<dbReference type="EMBL" id="JAWDJX010000119">
    <property type="protein sequence ID" value="KAK3046044.1"/>
    <property type="molecule type" value="Genomic_DNA"/>
</dbReference>
<dbReference type="AlphaFoldDB" id="A0AAJ0D4R1"/>
<evidence type="ECO:0000313" key="2">
    <source>
        <dbReference type="EMBL" id="KAK3046044.1"/>
    </source>
</evidence>
<feature type="compositionally biased region" description="Basic residues" evidence="1">
    <location>
        <begin position="146"/>
        <end position="157"/>
    </location>
</feature>
<evidence type="ECO:0000256" key="1">
    <source>
        <dbReference type="SAM" id="MobiDB-lite"/>
    </source>
</evidence>
<dbReference type="PANTHER" id="PTHR47843">
    <property type="entry name" value="BTB DOMAIN-CONTAINING PROTEIN-RELATED"/>
    <property type="match status" value="1"/>
</dbReference>
<dbReference type="Gene3D" id="3.30.710.10">
    <property type="entry name" value="Potassium Channel Kv1.1, Chain A"/>
    <property type="match status" value="1"/>
</dbReference>
<sequence>MPAQLWHEIFCSPPFRFLVGPNWQEFFLHHKEVARQSHSLDALVNGRMKEAKERCALIEDIDPPTFARFGQYVYTGTYQAAEHELLLGAESIGEDARNELREGCRESVPEVAATEQDPFEDGVITSEGASVETQDPWGSFAVTAKKSTKLRKDRKKATQSMWDGPPPPSPVTTDEPQYMNSSPGQSSGKLNLQERRKWEEFTAREYDVDSQEDIAQAWANAEPCEEYTEVFLSLARMYIFADRYSVEALKQLTLRRLHQTLVKFTLYEERIPDITCLLSFSYNNTPDRTGTVDELRLLVVKYISCHIKRIHSDTSFVHMMKAEGPLSIDLLQELI</sequence>
<dbReference type="Proteomes" id="UP001271007">
    <property type="component" value="Unassembled WGS sequence"/>
</dbReference>
<protein>
    <submittedName>
        <fullName evidence="2">Uncharacterized protein</fullName>
    </submittedName>
</protein>
<reference evidence="2" key="1">
    <citation type="submission" date="2023-04" db="EMBL/GenBank/DDBJ databases">
        <title>Black Yeasts Isolated from many extreme environments.</title>
        <authorList>
            <person name="Coleine C."/>
            <person name="Stajich J.E."/>
            <person name="Selbmann L."/>
        </authorList>
    </citation>
    <scope>NUCLEOTIDE SEQUENCE</scope>
    <source>
        <strain evidence="2">CCFEE 5312</strain>
    </source>
</reference>
<evidence type="ECO:0000313" key="3">
    <source>
        <dbReference type="Proteomes" id="UP001271007"/>
    </source>
</evidence>
<proteinExistence type="predicted"/>
<dbReference type="InterPro" id="IPR011333">
    <property type="entry name" value="SKP1/BTB/POZ_sf"/>
</dbReference>
<keyword evidence="3" id="KW-1185">Reference proteome</keyword>
<feature type="compositionally biased region" description="Polar residues" evidence="1">
    <location>
        <begin position="171"/>
        <end position="190"/>
    </location>
</feature>
<name>A0AAJ0D4R1_9PEZI</name>
<feature type="region of interest" description="Disordered" evidence="1">
    <location>
        <begin position="146"/>
        <end position="190"/>
    </location>
</feature>
<gene>
    <name evidence="2" type="ORF">LTR09_012426</name>
</gene>
<accession>A0AAJ0D4R1</accession>
<organism evidence="2 3">
    <name type="scientific">Extremus antarcticus</name>
    <dbReference type="NCBI Taxonomy" id="702011"/>
    <lineage>
        <taxon>Eukaryota</taxon>
        <taxon>Fungi</taxon>
        <taxon>Dikarya</taxon>
        <taxon>Ascomycota</taxon>
        <taxon>Pezizomycotina</taxon>
        <taxon>Dothideomycetes</taxon>
        <taxon>Dothideomycetidae</taxon>
        <taxon>Mycosphaerellales</taxon>
        <taxon>Extremaceae</taxon>
        <taxon>Extremus</taxon>
    </lineage>
</organism>
<dbReference type="SUPFAM" id="SSF54695">
    <property type="entry name" value="POZ domain"/>
    <property type="match status" value="1"/>
</dbReference>
<comment type="caution">
    <text evidence="2">The sequence shown here is derived from an EMBL/GenBank/DDBJ whole genome shotgun (WGS) entry which is preliminary data.</text>
</comment>